<protein>
    <submittedName>
        <fullName evidence="1">Uncharacterized protein</fullName>
    </submittedName>
</protein>
<organism evidence="1 2">
    <name type="scientific">Agrobacterium genomosp. 13 str. CFBP 6927</name>
    <dbReference type="NCBI Taxonomy" id="1183428"/>
    <lineage>
        <taxon>Bacteria</taxon>
        <taxon>Pseudomonadati</taxon>
        <taxon>Pseudomonadota</taxon>
        <taxon>Alphaproteobacteria</taxon>
        <taxon>Hyphomicrobiales</taxon>
        <taxon>Rhizobiaceae</taxon>
        <taxon>Rhizobium/Agrobacterium group</taxon>
        <taxon>Agrobacterium</taxon>
        <taxon>Agrobacterium tumefaciens complex</taxon>
    </lineage>
</organism>
<evidence type="ECO:0000313" key="2">
    <source>
        <dbReference type="Proteomes" id="UP000191812"/>
    </source>
</evidence>
<name>A0ABP2BGE6_9HYPH</name>
<comment type="caution">
    <text evidence="1">The sequence shown here is derived from an EMBL/GenBank/DDBJ whole genome shotgun (WGS) entry which is preliminary data.</text>
</comment>
<evidence type="ECO:0000313" key="1">
    <source>
        <dbReference type="EMBL" id="CUX24235.1"/>
    </source>
</evidence>
<sequence length="32" mass="3815">MWLSSEWLPLRFRSDCTIATTLIETKNFREGI</sequence>
<gene>
    <name evidence="1" type="ORF">AGR13a_Cc240035</name>
</gene>
<keyword evidence="2" id="KW-1185">Reference proteome</keyword>
<dbReference type="EMBL" id="FBWH01000017">
    <property type="protein sequence ID" value="CUX24235.1"/>
    <property type="molecule type" value="Genomic_DNA"/>
</dbReference>
<dbReference type="Proteomes" id="UP000191812">
    <property type="component" value="Unassembled WGS sequence"/>
</dbReference>
<proteinExistence type="predicted"/>
<reference evidence="1 2" key="1">
    <citation type="submission" date="2016-01" db="EMBL/GenBank/DDBJ databases">
        <authorList>
            <person name="Regsiter A."/>
            <person name="william w."/>
        </authorList>
    </citation>
    <scope>NUCLEOTIDE SEQUENCE [LARGE SCALE GENOMIC DNA]</scope>
    <source>
        <strain evidence="1 2">CFBP 6927</strain>
    </source>
</reference>
<accession>A0ABP2BGE6</accession>